<gene>
    <name evidence="2" type="ORF">HHK36_004154</name>
</gene>
<proteinExistence type="predicted"/>
<evidence type="ECO:0008006" key="4">
    <source>
        <dbReference type="Google" id="ProtNLM"/>
    </source>
</evidence>
<dbReference type="InterPro" id="IPR016549">
    <property type="entry name" value="UCP009193"/>
</dbReference>
<evidence type="ECO:0000313" key="2">
    <source>
        <dbReference type="EMBL" id="KAF8411597.1"/>
    </source>
</evidence>
<dbReference type="AlphaFoldDB" id="A0A834ZSC9"/>
<feature type="region of interest" description="Disordered" evidence="1">
    <location>
        <begin position="162"/>
        <end position="216"/>
    </location>
</feature>
<comment type="caution">
    <text evidence="2">The sequence shown here is derived from an EMBL/GenBank/DDBJ whole genome shotgun (WGS) entry which is preliminary data.</text>
</comment>
<dbReference type="PIRSF" id="PIRSF009193">
    <property type="entry name" value="UCP009193"/>
    <property type="match status" value="1"/>
</dbReference>
<feature type="compositionally biased region" description="Polar residues" evidence="1">
    <location>
        <begin position="162"/>
        <end position="183"/>
    </location>
</feature>
<organism evidence="2 3">
    <name type="scientific">Tetracentron sinense</name>
    <name type="common">Spur-leaf</name>
    <dbReference type="NCBI Taxonomy" id="13715"/>
    <lineage>
        <taxon>Eukaryota</taxon>
        <taxon>Viridiplantae</taxon>
        <taxon>Streptophyta</taxon>
        <taxon>Embryophyta</taxon>
        <taxon>Tracheophyta</taxon>
        <taxon>Spermatophyta</taxon>
        <taxon>Magnoliopsida</taxon>
        <taxon>Trochodendrales</taxon>
        <taxon>Trochodendraceae</taxon>
        <taxon>Tetracentron</taxon>
    </lineage>
</organism>
<dbReference type="OrthoDB" id="755598at2759"/>
<dbReference type="Proteomes" id="UP000655225">
    <property type="component" value="Unassembled WGS sequence"/>
</dbReference>
<sequence length="216" mass="23817">MSKRKKSNATPLDEVARTMHTTFCSAANSLSQLNTQAMNQQKLSFQIGELHGLEKLYQWILRRQEEGSRMMTVDVLAYLQNELDCSGEEPSVSPRLPFQHQSSQPTMHFINSGASVSSNSFGPTTVGQGPRSVQSDHQAKNSVFSSALSSPVRRSLQNYHLDQGASCPNNVMSSGNGAQNNETHFPHHPNRDPNSLSSNDSSMDMNADSPFQESPY</sequence>
<keyword evidence="3" id="KW-1185">Reference proteome</keyword>
<accession>A0A834ZSC9</accession>
<dbReference type="EMBL" id="JABCRI010000002">
    <property type="protein sequence ID" value="KAF8411597.1"/>
    <property type="molecule type" value="Genomic_DNA"/>
</dbReference>
<dbReference type="PANTHER" id="PTHR33675:SF1">
    <property type="entry name" value="HOLOCARBOXYLASE SYNTHETASE"/>
    <property type="match status" value="1"/>
</dbReference>
<evidence type="ECO:0000256" key="1">
    <source>
        <dbReference type="SAM" id="MobiDB-lite"/>
    </source>
</evidence>
<feature type="compositionally biased region" description="Polar residues" evidence="1">
    <location>
        <begin position="112"/>
        <end position="149"/>
    </location>
</feature>
<evidence type="ECO:0000313" key="3">
    <source>
        <dbReference type="Proteomes" id="UP000655225"/>
    </source>
</evidence>
<dbReference type="OMA" id="NELECCI"/>
<name>A0A834ZSC9_TETSI</name>
<reference evidence="2 3" key="1">
    <citation type="submission" date="2020-04" db="EMBL/GenBank/DDBJ databases">
        <title>Plant Genome Project.</title>
        <authorList>
            <person name="Zhang R.-G."/>
        </authorList>
    </citation>
    <scope>NUCLEOTIDE SEQUENCE [LARGE SCALE GENOMIC DNA]</scope>
    <source>
        <strain evidence="2">YNK0</strain>
        <tissue evidence="2">Leaf</tissue>
    </source>
</reference>
<feature type="region of interest" description="Disordered" evidence="1">
    <location>
        <begin position="89"/>
        <end position="149"/>
    </location>
</feature>
<protein>
    <recommendedName>
        <fullName evidence="4">Holocarboxylase synthetase</fullName>
    </recommendedName>
</protein>
<feature type="compositionally biased region" description="Low complexity" evidence="1">
    <location>
        <begin position="192"/>
        <end position="210"/>
    </location>
</feature>
<dbReference type="PANTHER" id="PTHR33675">
    <property type="entry name" value="NUCLEAR RECEPTOR FAMILY 2 GROUP C PROTEIN"/>
    <property type="match status" value="1"/>
</dbReference>